<proteinExistence type="predicted"/>
<dbReference type="InterPro" id="IPR027417">
    <property type="entry name" value="P-loop_NTPase"/>
</dbReference>
<dbReference type="EMBL" id="JAGPXC010000004">
    <property type="protein sequence ID" value="KAH6653884.1"/>
    <property type="molecule type" value="Genomic_DNA"/>
</dbReference>
<evidence type="ECO:0000259" key="2">
    <source>
        <dbReference type="SMART" id="SM00382"/>
    </source>
</evidence>
<evidence type="ECO:0000256" key="1">
    <source>
        <dbReference type="SAM" id="MobiDB-lite"/>
    </source>
</evidence>
<keyword evidence="4" id="KW-1185">Reference proteome</keyword>
<dbReference type="OrthoDB" id="10042665at2759"/>
<dbReference type="Proteomes" id="UP000758603">
    <property type="component" value="Unassembled WGS sequence"/>
</dbReference>
<dbReference type="PANTHER" id="PTHR46411">
    <property type="entry name" value="FAMILY ATPASE, PUTATIVE-RELATED"/>
    <property type="match status" value="1"/>
</dbReference>
<sequence>MHHVSQLRGLMANFESDADMQRKANTIIQRKHLQVLLDFIGPKYQELCSGPIKRLSQALPTIHFSDIWYLMKPGSMAYARWEDQWIGCVIESSTRIPPNLFESTQEKWEITIWFLRASWSSDIVGCATMKMTIDNFDGEKHIYHLPIIPREIHDRSDSNARRILLEERGLKVCEFLQGNSRHLGYKGECLDYARTRYNGQIILGQAYGLDISFPPNNWTFTWNPLSSISHRGLMITSEGVADVLDAEANNFDVFSYDHMFLLSPCLSAFVLSLKTWFPINVSNIHKLMHPSRDSIPTPIIDPEKHALMLALIESQLPRGGLEFADYYGEKGNGVVLLCTGGSGVGKHHYVETISMLTRRPLITLSRRESSAFRYQTDLEIMKWFFLAEKWNAILCLDNPENPAIINTIEYFGGVLYVLQTLGELTSSRPSILTSRANLVLDMYMLDVPQRAQIWRNLSVDIESRYSHIHLSQGAQAFLDSQDLHSIECNGHEIVRCFQSAVALATFRAKSSKVNPKRAAESEIIIEAEHFKDVMNMAYSSKQNKATTTTGTTRMSRSQERFQAKVKSSGDAQDSADQEEEDSQDEQTSTQLPTLSATAPSAPIVLNSDVNLCIPDLNFVEWENFQILGRGELFRTTKFYAIDVLVDEPIVLLDAQTQQQKRHRNAVRTSSNIDTLHPIKTQQRIIPASQNPLPERIRVNSPAIRKAFREIHDEEGPGHAKPFLIFRPFRSLLYYEEDFKELAAKKYKNKSVNEEPGQDGSSRIPKVHQQLGADPELEEIQCLLSFIDIIKKKQQAFDDCSCKKVTFSDIWLLFNPGDVVITKKVTQAYRVIKVVNPTHRYKDPREKKSRSWQDQTKAEIEDTPVQVNVVRIEFDGSSLGPVKSTINIKRFDGEKDIQSLPIYPLKFSTQPQHRASLIERGKLFMEVSPRKHMHFSGITLENRDEVDSQVIIDFDEAFYRYPRWRLKLMSLNEINSAEPRIPESEDESDFDSERDVSNTRLFSYRRSKVRERGHIDNEDSDGQHATPKTTSTLLRSCLKECCANELCYDDKWVDDRRREEYITSSIKNAAAKKPSVGLVSRSLIQTMGDDSLTEDDLMILPHRVFGFILRSRKWAKLDLSGISRVAVLSDAEGFDQLVLPPGHKEMVKSMIRQHFREKAISPFEQDQGDVVRGKGKGLIMLLHGVPGVGKTSTAECVADSFGKPLFQITSGDLGTTAKEVEAALEENFSLASRWDCILLIDEADVFLAERTKEDFIRNSLVAVFLRVLEYYAGVLFLTTNRVGVFDEAFTSRIHISLYYPPLKRDAAHLIFEKNMDKIKSRYAKSQRQIDIKVSEITKFALDYYDQNDQGRWNGRQIRNAFQTALALAELEALGPNEKNVTNAVVTLGRANFETVATAYKGFMDYLNQTYGGTFARRARENLWRSDTFGMPRVPNPLTTRLRSTGSEQRNPDYWPRQNYSGFNQNSNAPQQFPPQASGYTGYYSEQHRDPQLGPQLAQQYPNPPSDTAPQPHSAGYVAYPHRTPSELQPDGHRIPPYADIHNAQHTGARPGFSGHTGHETSPQTASNPSQPGYGSHSGASLPPHWPARS</sequence>
<dbReference type="InterPro" id="IPR054289">
    <property type="entry name" value="DUF7025"/>
</dbReference>
<accession>A0A9P8ZXD6</accession>
<dbReference type="GeneID" id="70124724"/>
<dbReference type="SUPFAM" id="SSF52540">
    <property type="entry name" value="P-loop containing nucleoside triphosphate hydrolases"/>
    <property type="match status" value="2"/>
</dbReference>
<dbReference type="PANTHER" id="PTHR46411:SF2">
    <property type="entry name" value="AAA+ ATPASE DOMAIN-CONTAINING PROTEIN"/>
    <property type="match status" value="1"/>
</dbReference>
<feature type="domain" description="AAA+ ATPase" evidence="2">
    <location>
        <begin position="1175"/>
        <end position="1300"/>
    </location>
</feature>
<gene>
    <name evidence="3" type="ORF">BKA67DRAFT_263439</name>
</gene>
<dbReference type="RefSeq" id="XP_045958154.1">
    <property type="nucleotide sequence ID" value="XM_046095831.1"/>
</dbReference>
<comment type="caution">
    <text evidence="3">The sequence shown here is derived from an EMBL/GenBank/DDBJ whole genome shotgun (WGS) entry which is preliminary data.</text>
</comment>
<reference evidence="3" key="1">
    <citation type="journal article" date="2021" name="Nat. Commun.">
        <title>Genetic determinants of endophytism in the Arabidopsis root mycobiome.</title>
        <authorList>
            <person name="Mesny F."/>
            <person name="Miyauchi S."/>
            <person name="Thiergart T."/>
            <person name="Pickel B."/>
            <person name="Atanasova L."/>
            <person name="Karlsson M."/>
            <person name="Huettel B."/>
            <person name="Barry K.W."/>
            <person name="Haridas S."/>
            <person name="Chen C."/>
            <person name="Bauer D."/>
            <person name="Andreopoulos W."/>
            <person name="Pangilinan J."/>
            <person name="LaButti K."/>
            <person name="Riley R."/>
            <person name="Lipzen A."/>
            <person name="Clum A."/>
            <person name="Drula E."/>
            <person name="Henrissat B."/>
            <person name="Kohler A."/>
            <person name="Grigoriev I.V."/>
            <person name="Martin F.M."/>
            <person name="Hacquard S."/>
        </authorList>
    </citation>
    <scope>NUCLEOTIDE SEQUENCE</scope>
    <source>
        <strain evidence="3">MPI-SDFR-AT-0073</strain>
    </source>
</reference>
<evidence type="ECO:0000313" key="3">
    <source>
        <dbReference type="EMBL" id="KAH6653884.1"/>
    </source>
</evidence>
<dbReference type="InterPro" id="IPR056599">
    <property type="entry name" value="AAA_lid_fung"/>
</dbReference>
<name>A0A9P8ZXD6_9PEZI</name>
<feature type="compositionally biased region" description="Acidic residues" evidence="1">
    <location>
        <begin position="573"/>
        <end position="584"/>
    </location>
</feature>
<dbReference type="CDD" id="cd19481">
    <property type="entry name" value="RecA-like_protease"/>
    <property type="match status" value="1"/>
</dbReference>
<dbReference type="Pfam" id="PF22942">
    <property type="entry name" value="DUF7025"/>
    <property type="match status" value="2"/>
</dbReference>
<dbReference type="InterPro" id="IPR003959">
    <property type="entry name" value="ATPase_AAA_core"/>
</dbReference>
<dbReference type="GO" id="GO:0005524">
    <property type="term" value="F:ATP binding"/>
    <property type="evidence" value="ECO:0007669"/>
    <property type="project" value="InterPro"/>
</dbReference>
<dbReference type="SMART" id="SM00382">
    <property type="entry name" value="AAA"/>
    <property type="match status" value="1"/>
</dbReference>
<feature type="region of interest" description="Disordered" evidence="1">
    <location>
        <begin position="1433"/>
        <end position="1588"/>
    </location>
</feature>
<feature type="compositionally biased region" description="Polar residues" evidence="1">
    <location>
        <begin position="1456"/>
        <end position="1477"/>
    </location>
</feature>
<dbReference type="Pfam" id="PF23232">
    <property type="entry name" value="AAA_lid_13"/>
    <property type="match status" value="2"/>
</dbReference>
<dbReference type="Pfam" id="PF00004">
    <property type="entry name" value="AAA"/>
    <property type="match status" value="1"/>
</dbReference>
<dbReference type="Gene3D" id="3.40.50.300">
    <property type="entry name" value="P-loop containing nucleotide triphosphate hydrolases"/>
    <property type="match status" value="1"/>
</dbReference>
<feature type="compositionally biased region" description="Polar residues" evidence="1">
    <location>
        <begin position="1558"/>
        <end position="1571"/>
    </location>
</feature>
<dbReference type="GO" id="GO:0016887">
    <property type="term" value="F:ATP hydrolysis activity"/>
    <property type="evidence" value="ECO:0007669"/>
    <property type="project" value="InterPro"/>
</dbReference>
<protein>
    <recommendedName>
        <fullName evidence="2">AAA+ ATPase domain-containing protein</fullName>
    </recommendedName>
</protein>
<evidence type="ECO:0000313" key="4">
    <source>
        <dbReference type="Proteomes" id="UP000758603"/>
    </source>
</evidence>
<feature type="region of interest" description="Disordered" evidence="1">
    <location>
        <begin position="541"/>
        <end position="595"/>
    </location>
</feature>
<feature type="compositionally biased region" description="Polar residues" evidence="1">
    <location>
        <begin position="1435"/>
        <end position="1447"/>
    </location>
</feature>
<dbReference type="InterPro" id="IPR003593">
    <property type="entry name" value="AAA+_ATPase"/>
</dbReference>
<organism evidence="3 4">
    <name type="scientific">Truncatella angustata</name>
    <dbReference type="NCBI Taxonomy" id="152316"/>
    <lineage>
        <taxon>Eukaryota</taxon>
        <taxon>Fungi</taxon>
        <taxon>Dikarya</taxon>
        <taxon>Ascomycota</taxon>
        <taxon>Pezizomycotina</taxon>
        <taxon>Sordariomycetes</taxon>
        <taxon>Xylariomycetidae</taxon>
        <taxon>Amphisphaeriales</taxon>
        <taxon>Sporocadaceae</taxon>
        <taxon>Truncatella</taxon>
    </lineage>
</organism>